<dbReference type="PANTHER" id="PTHR10631">
    <property type="entry name" value="N 2 ,N 2 -DIMETHYLGUANOSINE TRNA METHYLTRANSFERASE"/>
    <property type="match status" value="1"/>
</dbReference>
<feature type="binding site" evidence="8">
    <location>
        <position position="92"/>
    </location>
    <ligand>
        <name>S-adenosyl-L-methionine</name>
        <dbReference type="ChEBI" id="CHEBI:59789"/>
    </ligand>
</feature>
<keyword evidence="8" id="KW-0862">Zinc</keyword>
<keyword evidence="5 8" id="KW-0819">tRNA processing</keyword>
<feature type="binding site" evidence="8">
    <location>
        <position position="239"/>
    </location>
    <ligand>
        <name>Zn(2+)</name>
        <dbReference type="ChEBI" id="CHEBI:29105"/>
    </ligand>
</feature>
<keyword evidence="8" id="KW-0479">Metal-binding</keyword>
<evidence type="ECO:0000256" key="3">
    <source>
        <dbReference type="ARBA" id="ARBA00022679"/>
    </source>
</evidence>
<dbReference type="Proteomes" id="UP000054015">
    <property type="component" value="Unassembled WGS sequence"/>
</dbReference>
<keyword evidence="3 8" id="KW-0808">Transferase</keyword>
<dbReference type="Gene3D" id="3.40.50.150">
    <property type="entry name" value="Vaccinia Virus protein VP39"/>
    <property type="match status" value="1"/>
</dbReference>
<evidence type="ECO:0000313" key="11">
    <source>
        <dbReference type="Proteomes" id="UP000054015"/>
    </source>
</evidence>
<dbReference type="HAMAP" id="MF_00290">
    <property type="entry name" value="tRNA_dimethyltr_TRM1"/>
    <property type="match status" value="1"/>
</dbReference>
<dbReference type="GO" id="GO:0000049">
    <property type="term" value="F:tRNA binding"/>
    <property type="evidence" value="ECO:0007669"/>
    <property type="project" value="UniProtKB-UniRule"/>
</dbReference>
<feature type="binding site" evidence="8">
    <location>
        <position position="66"/>
    </location>
    <ligand>
        <name>S-adenosyl-L-methionine</name>
        <dbReference type="ChEBI" id="CHEBI:59789"/>
    </ligand>
</feature>
<dbReference type="PROSITE" id="PS51626">
    <property type="entry name" value="SAM_MT_TRM1"/>
    <property type="match status" value="1"/>
</dbReference>
<dbReference type="Pfam" id="PF02005">
    <property type="entry name" value="TRM"/>
    <property type="match status" value="1"/>
</dbReference>
<accession>A0A101E1K5</accession>
<evidence type="ECO:0000256" key="5">
    <source>
        <dbReference type="ARBA" id="ARBA00022694"/>
    </source>
</evidence>
<dbReference type="EMBL" id="LGEX01000009">
    <property type="protein sequence ID" value="KUK07273.1"/>
    <property type="molecule type" value="Genomic_DNA"/>
</dbReference>
<comment type="function">
    <text evidence="8">Dimethylates a single guanine residue at position 26 of a number of tRNAs using S-adenosyl-L-methionine as donor of the methyl groups.</text>
</comment>
<dbReference type="SUPFAM" id="SSF53335">
    <property type="entry name" value="S-adenosyl-L-methionine-dependent methyltransferases"/>
    <property type="match status" value="1"/>
</dbReference>
<comment type="caution">
    <text evidence="10">The sequence shown here is derived from an EMBL/GenBank/DDBJ whole genome shotgun (WGS) entry which is preliminary data.</text>
</comment>
<keyword evidence="1 8" id="KW-0820">tRNA-binding</keyword>
<dbReference type="InterPro" id="IPR029063">
    <property type="entry name" value="SAM-dependent_MTases_sf"/>
</dbReference>
<dbReference type="PANTHER" id="PTHR10631:SF3">
    <property type="entry name" value="TRNA (GUANINE(26)-N(2))-DIMETHYLTRANSFERASE"/>
    <property type="match status" value="1"/>
</dbReference>
<dbReference type="PATRIC" id="fig|2234.7.peg.2443"/>
<dbReference type="GO" id="GO:0046872">
    <property type="term" value="F:metal ion binding"/>
    <property type="evidence" value="ECO:0007669"/>
    <property type="project" value="UniProtKB-KW"/>
</dbReference>
<feature type="binding site" evidence="8">
    <location>
        <position position="221"/>
    </location>
    <ligand>
        <name>Zn(2+)</name>
        <dbReference type="ChEBI" id="CHEBI:29105"/>
    </ligand>
</feature>
<sequence>MEVEEGRARVKVEGVFYNPRMRFCRDLDMLVFATMDSKEYFDALSASGIRGIRAALEAGKKAVFNDINPKAVKAIEENLRENGVGGEVINGDAAAVMRQRAFEHIDIDPFGSPAPFIDSACFSAKRYLSVTATDTAALCGSATNSGLKKYGAFAVKTDVYHEVGLRMLIGFVVREATKYEKALFPLISWVREHYYRVHFKIKKSTAMSARVYEKMGYLAYCSTCLRKKVLGMGEGAERCECGGKFSLIGPIWLGELKQRDFTEKVAEKAEGKLRAFLEKILAEIDAPTAYSLPALAKIHSLTLPPTDVVVGELKKLGYEASRTHYCGFCVKTDADRDLLLALQEVFNPLVNVVLLDAPLVELRLGKDGVFRSIGQVSEEPFLLLMLQFTSFGQQQIPELLPSVAVEENPDGVVHLVLVEGKPAVGIVVKEVVNEEDWVPVPKKILGIVGEIIVGSPCILKNFYGEHGSGGAVYV</sequence>
<reference evidence="11" key="1">
    <citation type="journal article" date="2015" name="MBio">
        <title>Genome-Resolved Metagenomic Analysis Reveals Roles for Candidate Phyla and Other Microbial Community Members in Biogeochemical Transformations in Oil Reservoirs.</title>
        <authorList>
            <person name="Hu P."/>
            <person name="Tom L."/>
            <person name="Singh A."/>
            <person name="Thomas B.C."/>
            <person name="Baker B.J."/>
            <person name="Piceno Y.M."/>
            <person name="Andersen G.L."/>
            <person name="Banfield J.F."/>
        </authorList>
    </citation>
    <scope>NUCLEOTIDE SEQUENCE [LARGE SCALE GENOMIC DNA]</scope>
</reference>
<comment type="similarity">
    <text evidence="8 9">Belongs to the class I-like SAM-binding methyltransferase superfamily. Trm1 family.</text>
</comment>
<dbReference type="InterPro" id="IPR042296">
    <property type="entry name" value="tRNA_met_Trm1_C"/>
</dbReference>
<feature type="binding site" evidence="8">
    <location>
        <position position="93"/>
    </location>
    <ligand>
        <name>S-adenosyl-L-methionine</name>
        <dbReference type="ChEBI" id="CHEBI:59789"/>
    </ligand>
</feature>
<organism evidence="10 11">
    <name type="scientific">Archaeoglobus fulgidus</name>
    <dbReference type="NCBI Taxonomy" id="2234"/>
    <lineage>
        <taxon>Archaea</taxon>
        <taxon>Methanobacteriati</taxon>
        <taxon>Methanobacteriota</taxon>
        <taxon>Archaeoglobi</taxon>
        <taxon>Archaeoglobales</taxon>
        <taxon>Archaeoglobaceae</taxon>
        <taxon>Archaeoglobus</taxon>
    </lineage>
</organism>
<dbReference type="GO" id="GO:0002940">
    <property type="term" value="P:tRNA N2-guanine methylation"/>
    <property type="evidence" value="ECO:0007669"/>
    <property type="project" value="TreeGrafter"/>
</dbReference>
<dbReference type="GO" id="GO:0160104">
    <property type="term" value="F:tRNA (guanine(26)-N2)-dimethyltransferase activity"/>
    <property type="evidence" value="ECO:0007669"/>
    <property type="project" value="UniProtKB-UniRule"/>
</dbReference>
<feature type="binding site" evidence="8">
    <location>
        <position position="25"/>
    </location>
    <ligand>
        <name>S-adenosyl-L-methionine</name>
        <dbReference type="ChEBI" id="CHEBI:59789"/>
    </ligand>
</feature>
<feature type="binding site" evidence="8">
    <location>
        <position position="224"/>
    </location>
    <ligand>
        <name>Zn(2+)</name>
        <dbReference type="ChEBI" id="CHEBI:29105"/>
    </ligand>
</feature>
<keyword evidence="4 8" id="KW-0949">S-adenosyl-L-methionine</keyword>
<evidence type="ECO:0000256" key="6">
    <source>
        <dbReference type="ARBA" id="ARBA00022884"/>
    </source>
</evidence>
<dbReference type="NCBIfam" id="TIGR00308">
    <property type="entry name" value="TRM1"/>
    <property type="match status" value="1"/>
</dbReference>
<dbReference type="InterPro" id="IPR002905">
    <property type="entry name" value="Trm1"/>
</dbReference>
<name>A0A101E1K5_ARCFL</name>
<dbReference type="Gene3D" id="3.30.56.70">
    <property type="entry name" value="N2,N2-dimethylguanosine tRNA methyltransferase, C-terminal domain"/>
    <property type="match status" value="1"/>
</dbReference>
<evidence type="ECO:0000256" key="8">
    <source>
        <dbReference type="HAMAP-Rule" id="MF_00290"/>
    </source>
</evidence>
<evidence type="ECO:0000256" key="7">
    <source>
        <dbReference type="ARBA" id="ARBA00039099"/>
    </source>
</evidence>
<keyword evidence="2 8" id="KW-0489">Methyltransferase</keyword>
<feature type="binding site" evidence="8">
    <location>
        <position position="50"/>
    </location>
    <ligand>
        <name>S-adenosyl-L-methionine</name>
        <dbReference type="ChEBI" id="CHEBI:59789"/>
    </ligand>
</feature>
<evidence type="ECO:0000256" key="1">
    <source>
        <dbReference type="ARBA" id="ARBA00022555"/>
    </source>
</evidence>
<keyword evidence="6 8" id="KW-0694">RNA-binding</keyword>
<proteinExistence type="inferred from homology"/>
<evidence type="ECO:0000313" key="10">
    <source>
        <dbReference type="EMBL" id="KUK07273.1"/>
    </source>
</evidence>
<feature type="binding site" evidence="8">
    <location>
        <position position="241"/>
    </location>
    <ligand>
        <name>Zn(2+)</name>
        <dbReference type="ChEBI" id="CHEBI:29105"/>
    </ligand>
</feature>
<gene>
    <name evidence="8" type="primary">trm1</name>
    <name evidence="10" type="ORF">XD48_0536</name>
</gene>
<evidence type="ECO:0000256" key="9">
    <source>
        <dbReference type="PROSITE-ProRule" id="PRU00958"/>
    </source>
</evidence>
<dbReference type="EC" id="2.1.1.216" evidence="7 8"/>
<evidence type="ECO:0000256" key="2">
    <source>
        <dbReference type="ARBA" id="ARBA00022603"/>
    </source>
</evidence>
<dbReference type="InterPro" id="IPR022923">
    <property type="entry name" value="TRM1_arc_bac"/>
</dbReference>
<evidence type="ECO:0000256" key="4">
    <source>
        <dbReference type="ARBA" id="ARBA00022691"/>
    </source>
</evidence>
<dbReference type="AlphaFoldDB" id="A0A101E1K5"/>
<comment type="catalytic activity">
    <reaction evidence="8">
        <text>guanosine(26) in tRNA + 2 S-adenosyl-L-methionine = N(2)-dimethylguanosine(26) in tRNA + 2 S-adenosyl-L-homocysteine + 2 H(+)</text>
        <dbReference type="Rhea" id="RHEA:43140"/>
        <dbReference type="Rhea" id="RHEA-COMP:10359"/>
        <dbReference type="Rhea" id="RHEA-COMP:10360"/>
        <dbReference type="ChEBI" id="CHEBI:15378"/>
        <dbReference type="ChEBI" id="CHEBI:57856"/>
        <dbReference type="ChEBI" id="CHEBI:59789"/>
        <dbReference type="ChEBI" id="CHEBI:74269"/>
        <dbReference type="ChEBI" id="CHEBI:74513"/>
        <dbReference type="EC" id="2.1.1.216"/>
    </reaction>
</comment>
<protein>
    <recommendedName>
        <fullName evidence="7 8">tRNA (guanine(26)-N(2))-dimethyltransferase</fullName>
        <ecNumber evidence="7 8">2.1.1.216</ecNumber>
    </recommendedName>
    <alternativeName>
        <fullName evidence="8">tRNA 2,2-dimethylguanosine-26 methyltransferase</fullName>
    </alternativeName>
    <alternativeName>
        <fullName evidence="8">tRNA(guanine-26,N(2)-N(2)) methyltransferase</fullName>
    </alternativeName>
    <alternativeName>
        <fullName evidence="8">tRNA(m(2,2)G26)dimethyltransferase</fullName>
    </alternativeName>
</protein>